<evidence type="ECO:0000259" key="7">
    <source>
        <dbReference type="PROSITE" id="PS50174"/>
    </source>
</evidence>
<proteinExistence type="predicted"/>
<dbReference type="SMART" id="SM00648">
    <property type="entry name" value="SWAP"/>
    <property type="match status" value="1"/>
</dbReference>
<feature type="domain" description="G-patch" evidence="7">
    <location>
        <begin position="238"/>
        <end position="285"/>
    </location>
</feature>
<feature type="domain" description="SURP motif" evidence="6">
    <location>
        <begin position="1"/>
        <end position="44"/>
    </location>
</feature>
<feature type="region of interest" description="Disordered" evidence="5">
    <location>
        <begin position="260"/>
        <end position="288"/>
    </location>
</feature>
<keyword evidence="4" id="KW-0539">Nucleus</keyword>
<dbReference type="SUPFAM" id="SSF109905">
    <property type="entry name" value="Surp module (SWAP domain)"/>
    <property type="match status" value="1"/>
</dbReference>
<reference evidence="8" key="1">
    <citation type="submission" date="2022-11" db="EMBL/GenBank/DDBJ databases">
        <title>Centuries of genome instability and evolution in soft-shell clam transmissible cancer (bioRxiv).</title>
        <authorList>
            <person name="Hart S.F.M."/>
            <person name="Yonemitsu M.A."/>
            <person name="Giersch R.M."/>
            <person name="Beal B.F."/>
            <person name="Arriagada G."/>
            <person name="Davis B.W."/>
            <person name="Ostrander E.A."/>
            <person name="Goff S.P."/>
            <person name="Metzger M.J."/>
        </authorList>
    </citation>
    <scope>NUCLEOTIDE SEQUENCE</scope>
    <source>
        <strain evidence="8">MELC-2E11</strain>
        <tissue evidence="8">Siphon/mantle</tissue>
    </source>
</reference>
<dbReference type="PROSITE" id="PS50128">
    <property type="entry name" value="SURP"/>
    <property type="match status" value="1"/>
</dbReference>
<keyword evidence="2" id="KW-0507">mRNA processing</keyword>
<dbReference type="Pfam" id="PF01805">
    <property type="entry name" value="Surp"/>
    <property type="match status" value="1"/>
</dbReference>
<keyword evidence="9" id="KW-1185">Reference proteome</keyword>
<dbReference type="Gene3D" id="1.10.10.790">
    <property type="entry name" value="Surp module"/>
    <property type="match status" value="1"/>
</dbReference>
<sequence>MIDSMARYAAAGGDEAVNKLREDANVDSNLWFMSHEDSPEFRYFMAKLNEFRGGVPHGAIKQENGAAGSSAAKKRKRKSRWGPEEEKVEPASNLTHMVTLQEFSQRMVGSDTMDTDQLQQIKEQKELNMMYELIVARKKAHEAALMSEVPGIKVKPKYEYDSDEETDEHGTWEHKNRMQEMMATRDWAEALTDSGRGKHHIGDFMPPEELERFMETFAALKEGRTPDYSDYKEFKITCDNIGFQMLQKLGWNEGEGLGSEAQGITQPVNKGNVSVDGRGVGLERPDGLTKDDDEFDAYRKRMMLAYRFRPNPLNNPRRAYY</sequence>
<evidence type="ECO:0000256" key="4">
    <source>
        <dbReference type="ARBA" id="ARBA00023242"/>
    </source>
</evidence>
<evidence type="ECO:0000256" key="3">
    <source>
        <dbReference type="ARBA" id="ARBA00023187"/>
    </source>
</evidence>
<dbReference type="PANTHER" id="PTHR23340">
    <property type="entry name" value="ARGININE/SERINE RICH SPLICING FACTOR SF4/14"/>
    <property type="match status" value="1"/>
</dbReference>
<feature type="compositionally biased region" description="Polar residues" evidence="5">
    <location>
        <begin position="262"/>
        <end position="272"/>
    </location>
</feature>
<dbReference type="PANTHER" id="PTHR23340:SF0">
    <property type="entry name" value="SURP AND G-PATCH DOMAIN-CONTAINING PROTEIN 1 ISOFORM X1"/>
    <property type="match status" value="1"/>
</dbReference>
<gene>
    <name evidence="8" type="ORF">MAR_024779</name>
</gene>
<evidence type="ECO:0000259" key="6">
    <source>
        <dbReference type="PROSITE" id="PS50128"/>
    </source>
</evidence>
<feature type="region of interest" description="Disordered" evidence="5">
    <location>
        <begin position="56"/>
        <end position="90"/>
    </location>
</feature>
<dbReference type="PROSITE" id="PS50174">
    <property type="entry name" value="G_PATCH"/>
    <property type="match status" value="1"/>
</dbReference>
<dbReference type="InterPro" id="IPR035967">
    <property type="entry name" value="SWAP/Surp_sf"/>
</dbReference>
<evidence type="ECO:0000313" key="8">
    <source>
        <dbReference type="EMBL" id="WAR00407.1"/>
    </source>
</evidence>
<dbReference type="Proteomes" id="UP001164746">
    <property type="component" value="Chromosome 3"/>
</dbReference>
<protein>
    <submittedName>
        <fullName evidence="8">SUGP1-like protein</fullName>
    </submittedName>
</protein>
<evidence type="ECO:0000256" key="5">
    <source>
        <dbReference type="SAM" id="MobiDB-lite"/>
    </source>
</evidence>
<dbReference type="InterPro" id="IPR000467">
    <property type="entry name" value="G_patch_dom"/>
</dbReference>
<dbReference type="InterPro" id="IPR000061">
    <property type="entry name" value="Surp"/>
</dbReference>
<organism evidence="8 9">
    <name type="scientific">Mya arenaria</name>
    <name type="common">Soft-shell clam</name>
    <dbReference type="NCBI Taxonomy" id="6604"/>
    <lineage>
        <taxon>Eukaryota</taxon>
        <taxon>Metazoa</taxon>
        <taxon>Spiralia</taxon>
        <taxon>Lophotrochozoa</taxon>
        <taxon>Mollusca</taxon>
        <taxon>Bivalvia</taxon>
        <taxon>Autobranchia</taxon>
        <taxon>Heteroconchia</taxon>
        <taxon>Euheterodonta</taxon>
        <taxon>Imparidentia</taxon>
        <taxon>Neoheterodontei</taxon>
        <taxon>Myida</taxon>
        <taxon>Myoidea</taxon>
        <taxon>Myidae</taxon>
        <taxon>Mya</taxon>
    </lineage>
</organism>
<dbReference type="InterPro" id="IPR040169">
    <property type="entry name" value="SUGP1/2"/>
</dbReference>
<keyword evidence="3" id="KW-0508">mRNA splicing</keyword>
<dbReference type="EMBL" id="CP111014">
    <property type="protein sequence ID" value="WAR00407.1"/>
    <property type="molecule type" value="Genomic_DNA"/>
</dbReference>
<name>A0ABY7DU79_MYAAR</name>
<comment type="subcellular location">
    <subcellularLocation>
        <location evidence="1">Nucleus</location>
    </subcellularLocation>
</comment>
<evidence type="ECO:0000313" key="9">
    <source>
        <dbReference type="Proteomes" id="UP001164746"/>
    </source>
</evidence>
<evidence type="ECO:0000256" key="1">
    <source>
        <dbReference type="ARBA" id="ARBA00004123"/>
    </source>
</evidence>
<accession>A0ABY7DU79</accession>
<dbReference type="SMART" id="SM00443">
    <property type="entry name" value="G_patch"/>
    <property type="match status" value="1"/>
</dbReference>
<evidence type="ECO:0000256" key="2">
    <source>
        <dbReference type="ARBA" id="ARBA00022664"/>
    </source>
</evidence>
<dbReference type="Pfam" id="PF01585">
    <property type="entry name" value="G-patch"/>
    <property type="match status" value="1"/>
</dbReference>